<keyword evidence="4" id="KW-1185">Reference proteome</keyword>
<dbReference type="PRINTS" id="PR00778">
    <property type="entry name" value="HTHARSR"/>
</dbReference>
<dbReference type="InterPro" id="IPR036388">
    <property type="entry name" value="WH-like_DNA-bd_sf"/>
</dbReference>
<name>A0A2N3LI42_9BACI</name>
<organism evidence="3 4">
    <name type="scientific">Heyndrickxia camelliae</name>
    <dbReference type="NCBI Taxonomy" id="1707093"/>
    <lineage>
        <taxon>Bacteria</taxon>
        <taxon>Bacillati</taxon>
        <taxon>Bacillota</taxon>
        <taxon>Bacilli</taxon>
        <taxon>Bacillales</taxon>
        <taxon>Bacillaceae</taxon>
        <taxon>Heyndrickxia</taxon>
    </lineage>
</organism>
<dbReference type="PANTHER" id="PTHR38600">
    <property type="entry name" value="TRANSCRIPTIONAL REGULATORY PROTEIN"/>
    <property type="match status" value="1"/>
</dbReference>
<dbReference type="InterPro" id="IPR011991">
    <property type="entry name" value="ArsR-like_HTH"/>
</dbReference>
<comment type="caution">
    <text evidence="3">The sequence shown here is derived from an EMBL/GenBank/DDBJ whole genome shotgun (WGS) entry which is preliminary data.</text>
</comment>
<dbReference type="EMBL" id="PIQO01000012">
    <property type="protein sequence ID" value="PKR84219.1"/>
    <property type="molecule type" value="Genomic_DNA"/>
</dbReference>
<evidence type="ECO:0000313" key="3">
    <source>
        <dbReference type="EMBL" id="PKR84219.1"/>
    </source>
</evidence>
<dbReference type="RefSeq" id="WP_101355136.1">
    <property type="nucleotide sequence ID" value="NZ_PIQO01000012.1"/>
</dbReference>
<dbReference type="AlphaFoldDB" id="A0A2N3LI42"/>
<dbReference type="InterPro" id="IPR001845">
    <property type="entry name" value="HTH_ArsR_DNA-bd_dom"/>
</dbReference>
<dbReference type="GO" id="GO:0003700">
    <property type="term" value="F:DNA-binding transcription factor activity"/>
    <property type="evidence" value="ECO:0007669"/>
    <property type="project" value="InterPro"/>
</dbReference>
<sequence>MKDTEIKHDVFQAVADPTRRKMLILLADREMPITSITEQFPISRTAVNKHLHVLANAGLVQSKKVGRETRYKLQPEPLKELQKWLSFFEKYWADKLSALKEYVESDD</sequence>
<dbReference type="PROSITE" id="PS50987">
    <property type="entry name" value="HTH_ARSR_2"/>
    <property type="match status" value="1"/>
</dbReference>
<accession>A0A2N3LI42</accession>
<dbReference type="PANTHER" id="PTHR38600:SF1">
    <property type="entry name" value="TRANSCRIPTIONAL REGULATORY PROTEIN"/>
    <property type="match status" value="1"/>
</dbReference>
<protein>
    <submittedName>
        <fullName evidence="3">Transcriptional regulator</fullName>
    </submittedName>
</protein>
<dbReference type="SMART" id="SM00418">
    <property type="entry name" value="HTH_ARSR"/>
    <property type="match status" value="1"/>
</dbReference>
<proteinExistence type="predicted"/>
<evidence type="ECO:0000313" key="4">
    <source>
        <dbReference type="Proteomes" id="UP000233440"/>
    </source>
</evidence>
<evidence type="ECO:0000256" key="1">
    <source>
        <dbReference type="ARBA" id="ARBA00023125"/>
    </source>
</evidence>
<feature type="domain" description="HTH arsR-type" evidence="2">
    <location>
        <begin position="1"/>
        <end position="93"/>
    </location>
</feature>
<dbReference type="Pfam" id="PF01022">
    <property type="entry name" value="HTH_5"/>
    <property type="match status" value="1"/>
</dbReference>
<dbReference type="GO" id="GO:0003677">
    <property type="term" value="F:DNA binding"/>
    <property type="evidence" value="ECO:0007669"/>
    <property type="project" value="UniProtKB-KW"/>
</dbReference>
<evidence type="ECO:0000259" key="2">
    <source>
        <dbReference type="PROSITE" id="PS50987"/>
    </source>
</evidence>
<dbReference type="InterPro" id="IPR036390">
    <property type="entry name" value="WH_DNA-bd_sf"/>
</dbReference>
<reference evidence="3 4" key="1">
    <citation type="submission" date="2017-11" db="EMBL/GenBank/DDBJ databases">
        <title>Bacillus camelliae sp. nov., isolated from pu'er tea.</title>
        <authorList>
            <person name="Niu L."/>
        </authorList>
    </citation>
    <scope>NUCLEOTIDE SEQUENCE [LARGE SCALE GENOMIC DNA]</scope>
    <source>
        <strain evidence="3 4">7578-1</strain>
    </source>
</reference>
<gene>
    <name evidence="3" type="ORF">CWO92_15570</name>
</gene>
<dbReference type="SUPFAM" id="SSF46785">
    <property type="entry name" value="Winged helix' DNA-binding domain"/>
    <property type="match status" value="1"/>
</dbReference>
<dbReference type="CDD" id="cd00090">
    <property type="entry name" value="HTH_ARSR"/>
    <property type="match status" value="1"/>
</dbReference>
<dbReference type="OrthoDB" id="9799175at2"/>
<dbReference type="Proteomes" id="UP000233440">
    <property type="component" value="Unassembled WGS sequence"/>
</dbReference>
<keyword evidence="1" id="KW-0238">DNA-binding</keyword>
<dbReference type="NCBIfam" id="NF033788">
    <property type="entry name" value="HTH_metalloreg"/>
    <property type="match status" value="1"/>
</dbReference>
<dbReference type="Gene3D" id="1.10.10.10">
    <property type="entry name" value="Winged helix-like DNA-binding domain superfamily/Winged helix DNA-binding domain"/>
    <property type="match status" value="1"/>
</dbReference>